<reference evidence="2 3" key="1">
    <citation type="journal article" date="2024" name="Nat. Commun.">
        <title>Phylogenomics reveals the evolutionary origins of lichenization in chlorophyte algae.</title>
        <authorList>
            <person name="Puginier C."/>
            <person name="Libourel C."/>
            <person name="Otte J."/>
            <person name="Skaloud P."/>
            <person name="Haon M."/>
            <person name="Grisel S."/>
            <person name="Petersen M."/>
            <person name="Berrin J.G."/>
            <person name="Delaux P.M."/>
            <person name="Dal Grande F."/>
            <person name="Keller J."/>
        </authorList>
    </citation>
    <scope>NUCLEOTIDE SEQUENCE [LARGE SCALE GENOMIC DNA]</scope>
    <source>
        <strain evidence="2 3">SAG 216-7</strain>
    </source>
</reference>
<gene>
    <name evidence="2" type="ORF">WJX75_001926</name>
</gene>
<proteinExistence type="predicted"/>
<evidence type="ECO:0000256" key="1">
    <source>
        <dbReference type="SAM" id="MobiDB-lite"/>
    </source>
</evidence>
<protein>
    <submittedName>
        <fullName evidence="2">Uncharacterized protein</fullName>
    </submittedName>
</protein>
<organism evidence="2 3">
    <name type="scientific">Coccomyxa subellipsoidea</name>
    <dbReference type="NCBI Taxonomy" id="248742"/>
    <lineage>
        <taxon>Eukaryota</taxon>
        <taxon>Viridiplantae</taxon>
        <taxon>Chlorophyta</taxon>
        <taxon>core chlorophytes</taxon>
        <taxon>Trebouxiophyceae</taxon>
        <taxon>Trebouxiophyceae incertae sedis</taxon>
        <taxon>Coccomyxaceae</taxon>
        <taxon>Coccomyxa</taxon>
    </lineage>
</organism>
<evidence type="ECO:0000313" key="3">
    <source>
        <dbReference type="Proteomes" id="UP001491310"/>
    </source>
</evidence>
<accession>A0ABR2YZ86</accession>
<feature type="region of interest" description="Disordered" evidence="1">
    <location>
        <begin position="1"/>
        <end position="83"/>
    </location>
</feature>
<comment type="caution">
    <text evidence="2">The sequence shown here is derived from an EMBL/GenBank/DDBJ whole genome shotgun (WGS) entry which is preliminary data.</text>
</comment>
<dbReference type="EMBL" id="JALJOT010000002">
    <property type="protein sequence ID" value="KAK9917212.1"/>
    <property type="molecule type" value="Genomic_DNA"/>
</dbReference>
<evidence type="ECO:0000313" key="2">
    <source>
        <dbReference type="EMBL" id="KAK9917212.1"/>
    </source>
</evidence>
<name>A0ABR2YZ86_9CHLO</name>
<sequence length="83" mass="8907">MSVTSPAHLHPAVILLDSDDEEQAGPSGRPAQPHPRKPATTARAQRTPGGGQLERACNRQPEERPCGESDETMELVLGAIEKK</sequence>
<feature type="compositionally biased region" description="Basic and acidic residues" evidence="1">
    <location>
        <begin position="56"/>
        <end position="67"/>
    </location>
</feature>
<keyword evidence="3" id="KW-1185">Reference proteome</keyword>
<dbReference type="Proteomes" id="UP001491310">
    <property type="component" value="Unassembled WGS sequence"/>
</dbReference>